<proteinExistence type="predicted"/>
<dbReference type="PANTHER" id="PTHR15020">
    <property type="entry name" value="FLAVIN REDUCTASE-RELATED"/>
    <property type="match status" value="1"/>
</dbReference>
<dbReference type="InterPro" id="IPR008030">
    <property type="entry name" value="NmrA-like"/>
</dbReference>
<dbReference type="RefSeq" id="XP_005714921.1">
    <property type="nucleotide sequence ID" value="XM_005714864.1"/>
</dbReference>
<dbReference type="PANTHER" id="PTHR15020:SF47">
    <property type="entry name" value="NAD(P)-BINDING DOMAIN-CONTAINING PROTEIN"/>
    <property type="match status" value="1"/>
</dbReference>
<dbReference type="KEGG" id="ccp:CHC_T00003041001"/>
<feature type="domain" description="NAD(P)-binding" evidence="3">
    <location>
        <begin position="291"/>
        <end position="395"/>
    </location>
</feature>
<dbReference type="InterPro" id="IPR008979">
    <property type="entry name" value="Galactose-bd-like_sf"/>
</dbReference>
<dbReference type="InterPro" id="IPR036291">
    <property type="entry name" value="NAD(P)-bd_dom_sf"/>
</dbReference>
<evidence type="ECO:0000313" key="4">
    <source>
        <dbReference type="EMBL" id="CDF35102.1"/>
    </source>
</evidence>
<dbReference type="PhylomeDB" id="R7Q993"/>
<dbReference type="GeneID" id="17322671"/>
<dbReference type="InterPro" id="IPR016040">
    <property type="entry name" value="NAD(P)-bd_dom"/>
</dbReference>
<feature type="domain" description="NmrA-like" evidence="1">
    <location>
        <begin position="12"/>
        <end position="88"/>
    </location>
</feature>
<feature type="domain" description="NADH:ubiquinone oxidoreductase intermediate-associated protein 30" evidence="2">
    <location>
        <begin position="152"/>
        <end position="287"/>
    </location>
</feature>
<evidence type="ECO:0000313" key="5">
    <source>
        <dbReference type="Proteomes" id="UP000012073"/>
    </source>
</evidence>
<dbReference type="Pfam" id="PF08547">
    <property type="entry name" value="CIA30"/>
    <property type="match status" value="1"/>
</dbReference>
<reference evidence="5" key="1">
    <citation type="journal article" date="2013" name="Proc. Natl. Acad. Sci. U.S.A.">
        <title>Genome structure and metabolic features in the red seaweed Chondrus crispus shed light on evolution of the Archaeplastida.</title>
        <authorList>
            <person name="Collen J."/>
            <person name="Porcel B."/>
            <person name="Carre W."/>
            <person name="Ball S.G."/>
            <person name="Chaparro C."/>
            <person name="Tonon T."/>
            <person name="Barbeyron T."/>
            <person name="Michel G."/>
            <person name="Noel B."/>
            <person name="Valentin K."/>
            <person name="Elias M."/>
            <person name="Artiguenave F."/>
            <person name="Arun A."/>
            <person name="Aury J.M."/>
            <person name="Barbosa-Neto J.F."/>
            <person name="Bothwell J.H."/>
            <person name="Bouget F.Y."/>
            <person name="Brillet L."/>
            <person name="Cabello-Hurtado F."/>
            <person name="Capella-Gutierrez S."/>
            <person name="Charrier B."/>
            <person name="Cladiere L."/>
            <person name="Cock J.M."/>
            <person name="Coelho S.M."/>
            <person name="Colleoni C."/>
            <person name="Czjzek M."/>
            <person name="Da Silva C."/>
            <person name="Delage L."/>
            <person name="Denoeud F."/>
            <person name="Deschamps P."/>
            <person name="Dittami S.M."/>
            <person name="Gabaldon T."/>
            <person name="Gachon C.M."/>
            <person name="Groisillier A."/>
            <person name="Herve C."/>
            <person name="Jabbari K."/>
            <person name="Katinka M."/>
            <person name="Kloareg B."/>
            <person name="Kowalczyk N."/>
            <person name="Labadie K."/>
            <person name="Leblanc C."/>
            <person name="Lopez P.J."/>
            <person name="McLachlan D.H."/>
            <person name="Meslet-Cladiere L."/>
            <person name="Moustafa A."/>
            <person name="Nehr Z."/>
            <person name="Nyvall Collen P."/>
            <person name="Panaud O."/>
            <person name="Partensky F."/>
            <person name="Poulain J."/>
            <person name="Rensing S.A."/>
            <person name="Rousvoal S."/>
            <person name="Samson G."/>
            <person name="Symeonidi A."/>
            <person name="Weissenbach J."/>
            <person name="Zambounis A."/>
            <person name="Wincker P."/>
            <person name="Boyen C."/>
        </authorList>
    </citation>
    <scope>NUCLEOTIDE SEQUENCE [LARGE SCALE GENOMIC DNA]</scope>
    <source>
        <strain evidence="5">cv. Stackhouse</strain>
    </source>
</reference>
<dbReference type="Proteomes" id="UP000012073">
    <property type="component" value="Unassembled WGS sequence"/>
</dbReference>
<keyword evidence="5" id="KW-1185">Reference proteome</keyword>
<dbReference type="OMA" id="HTMTIRF"/>
<evidence type="ECO:0000259" key="2">
    <source>
        <dbReference type="Pfam" id="PF08547"/>
    </source>
</evidence>
<evidence type="ECO:0008006" key="6">
    <source>
        <dbReference type="Google" id="ProtNLM"/>
    </source>
</evidence>
<accession>R7Q993</accession>
<dbReference type="Pfam" id="PF13460">
    <property type="entry name" value="NAD_binding_10"/>
    <property type="match status" value="1"/>
</dbReference>
<dbReference type="EMBL" id="HG001718">
    <property type="protein sequence ID" value="CDF35102.1"/>
    <property type="molecule type" value="Genomic_DNA"/>
</dbReference>
<evidence type="ECO:0000259" key="1">
    <source>
        <dbReference type="Pfam" id="PF05368"/>
    </source>
</evidence>
<sequence length="431" mass="47844">MLFEEDDQPPEVLVAGATGETGRVIVRKLVLRGYNVRVLVRDLFSSTLDLLGTGVSFVKGSLDDYDSLLEATGDVDKVVCAVGSRSVEEAEAIEYEGVGNLIRAYQDSRVQYYGRAEATKLVLFNFADEGDLGKWKRVVPEEGEEGAKPPRVNFQITGPNRVAFMGHVFSKYEGMAEVRTIPSRLNLRGFSGLLLRCIGDGKNYFIVLRTGAGVREGVEYCAQIKSYKNKWGSLRIPISSFKAYDIKDHSRRRDAPELDRGDVRQMAIQFRKPVVSPEKDDGRFYLGVDYLKAYRTQEQPDFVLLSCASVTARDFSELDEKGLRAVAKDDVAAWKYMAENRLRLSGLTYCIVRPGSFTDQPGGNKAIMLEQDGDVSGAISRADVAEICVKSLLDPRACNVTFDAFESMYAPSARLPSEDVSSMLGRLRPNT</sequence>
<dbReference type="InterPro" id="IPR013857">
    <property type="entry name" value="NADH-UbQ_OxRdtase-assoc_prot30"/>
</dbReference>
<gene>
    <name evidence="4" type="ORF">CHC_T00003041001</name>
</gene>
<organism evidence="4 5">
    <name type="scientific">Chondrus crispus</name>
    <name type="common">Carrageen Irish moss</name>
    <name type="synonym">Polymorpha crispa</name>
    <dbReference type="NCBI Taxonomy" id="2769"/>
    <lineage>
        <taxon>Eukaryota</taxon>
        <taxon>Rhodophyta</taxon>
        <taxon>Florideophyceae</taxon>
        <taxon>Rhodymeniophycidae</taxon>
        <taxon>Gigartinales</taxon>
        <taxon>Gigartinaceae</taxon>
        <taxon>Chondrus</taxon>
    </lineage>
</organism>
<dbReference type="SUPFAM" id="SSF49785">
    <property type="entry name" value="Galactose-binding domain-like"/>
    <property type="match status" value="1"/>
</dbReference>
<name>R7Q993_CHOCR</name>
<evidence type="ECO:0000259" key="3">
    <source>
        <dbReference type="Pfam" id="PF13460"/>
    </source>
</evidence>
<dbReference type="Pfam" id="PF05368">
    <property type="entry name" value="NmrA"/>
    <property type="match status" value="1"/>
</dbReference>
<dbReference type="SUPFAM" id="SSF51735">
    <property type="entry name" value="NAD(P)-binding Rossmann-fold domains"/>
    <property type="match status" value="1"/>
</dbReference>
<dbReference type="OrthoDB" id="10254221at2759"/>
<dbReference type="Gramene" id="CDF35102">
    <property type="protein sequence ID" value="CDF35102"/>
    <property type="gene ID" value="CHC_T00003041001"/>
</dbReference>
<dbReference type="Gene3D" id="3.40.50.720">
    <property type="entry name" value="NAD(P)-binding Rossmann-like Domain"/>
    <property type="match status" value="2"/>
</dbReference>
<protein>
    <recommendedName>
        <fullName evidence="6">NAD(P)-binding domain-containing protein</fullName>
    </recommendedName>
</protein>
<dbReference type="STRING" id="2769.R7Q993"/>
<dbReference type="AlphaFoldDB" id="R7Q993"/>